<reference evidence="2 3" key="1">
    <citation type="submission" date="2016-12" db="EMBL/GenBank/DDBJ databases">
        <title>Draft genome sequence of Fusarium oxysporum causing rot on Narcissus.</title>
        <authorList>
            <person name="Armitage A.D."/>
            <person name="Taylor A."/>
            <person name="Clarkson J.P."/>
            <person name="Harrison R.J."/>
            <person name="Jackson A.C."/>
        </authorList>
    </citation>
    <scope>NUCLEOTIDE SEQUENCE [LARGE SCALE GENOMIC DNA]</scope>
    <source>
        <strain evidence="2 3">N139</strain>
    </source>
</reference>
<dbReference type="AlphaFoldDB" id="A0A4Q2VC11"/>
<feature type="compositionally biased region" description="Basic and acidic residues" evidence="1">
    <location>
        <begin position="46"/>
        <end position="59"/>
    </location>
</feature>
<comment type="caution">
    <text evidence="2">The sequence shown here is derived from an EMBL/GenBank/DDBJ whole genome shotgun (WGS) entry which is preliminary data.</text>
</comment>
<evidence type="ECO:0000313" key="3">
    <source>
        <dbReference type="Proteomes" id="UP000290540"/>
    </source>
</evidence>
<feature type="region of interest" description="Disordered" evidence="1">
    <location>
        <begin position="40"/>
        <end position="59"/>
    </location>
</feature>
<organism evidence="2 3">
    <name type="scientific">Fusarium oxysporum f. sp. narcissi</name>
    <dbReference type="NCBI Taxonomy" id="451672"/>
    <lineage>
        <taxon>Eukaryota</taxon>
        <taxon>Fungi</taxon>
        <taxon>Dikarya</taxon>
        <taxon>Ascomycota</taxon>
        <taxon>Pezizomycotina</taxon>
        <taxon>Sordariomycetes</taxon>
        <taxon>Hypocreomycetidae</taxon>
        <taxon>Hypocreales</taxon>
        <taxon>Nectriaceae</taxon>
        <taxon>Fusarium</taxon>
        <taxon>Fusarium oxysporum species complex</taxon>
    </lineage>
</organism>
<name>A0A4Q2VC11_FUSOX</name>
<dbReference type="EMBL" id="MQTW01000228">
    <property type="protein sequence ID" value="RYC81683.1"/>
    <property type="molecule type" value="Genomic_DNA"/>
</dbReference>
<proteinExistence type="predicted"/>
<evidence type="ECO:0000256" key="1">
    <source>
        <dbReference type="SAM" id="MobiDB-lite"/>
    </source>
</evidence>
<dbReference type="Proteomes" id="UP000290540">
    <property type="component" value="Unassembled WGS sequence"/>
</dbReference>
<evidence type="ECO:0000313" key="2">
    <source>
        <dbReference type="EMBL" id="RYC81683.1"/>
    </source>
</evidence>
<protein>
    <submittedName>
        <fullName evidence="2">Uncharacterized protein</fullName>
    </submittedName>
</protein>
<accession>A0A4Q2VC11</accession>
<sequence length="59" mass="6717">MKKDSQRLSEMDLRLVESLNEFITCHDMMAIMEPTVHVPAAGEDDNLSRKDDPANEKNV</sequence>
<gene>
    <name evidence="2" type="ORF">BFJ63_vAg15415</name>
</gene>